<keyword evidence="3" id="KW-1185">Reference proteome</keyword>
<proteinExistence type="predicted"/>
<feature type="transmembrane region" description="Helical" evidence="1">
    <location>
        <begin position="41"/>
        <end position="61"/>
    </location>
</feature>
<evidence type="ECO:0000313" key="2">
    <source>
        <dbReference type="EMBL" id="MFC3899086.1"/>
    </source>
</evidence>
<organism evidence="2 3">
    <name type="scientific">Lentzea rhizosphaerae</name>
    <dbReference type="NCBI Taxonomy" id="2041025"/>
    <lineage>
        <taxon>Bacteria</taxon>
        <taxon>Bacillati</taxon>
        <taxon>Actinomycetota</taxon>
        <taxon>Actinomycetes</taxon>
        <taxon>Pseudonocardiales</taxon>
        <taxon>Pseudonocardiaceae</taxon>
        <taxon>Lentzea</taxon>
    </lineage>
</organism>
<gene>
    <name evidence="2" type="ORF">ACFOWZ_47125</name>
</gene>
<keyword evidence="1" id="KW-0812">Transmembrane</keyword>
<sequence length="255" mass="28776">MKQLTAKLLDRSALLLATLGLAGKAYDVPSKQFWNSLVHGHGYVPLVLLGLAGVFGALTPFESYYKRSMLDRNVTIRRRILAGFGRMLEISGEIQPPLDTGDLAMHIWRRKRTLRHPVSGVLVRVSTYRMSTHPLNRRFTPKKGTGVVGLCWQFNKETFFNAEPLIAALRTEEEFDEHVRQHGTASVMNLAWKEFLEFNHRAALLATPIRNGRNRFIGCVSVDASHGYDVLHCRALIEEMTELGLAIGQENFECT</sequence>
<dbReference type="EMBL" id="JBHRZI010000057">
    <property type="protein sequence ID" value="MFC3899086.1"/>
    <property type="molecule type" value="Genomic_DNA"/>
</dbReference>
<accession>A0ABV8CBH9</accession>
<dbReference type="RefSeq" id="WP_382381084.1">
    <property type="nucleotide sequence ID" value="NZ_JBHRZI010000057.1"/>
</dbReference>
<keyword evidence="1" id="KW-0472">Membrane</keyword>
<reference evidence="3" key="1">
    <citation type="journal article" date="2019" name="Int. J. Syst. Evol. Microbiol.">
        <title>The Global Catalogue of Microorganisms (GCM) 10K type strain sequencing project: providing services to taxonomists for standard genome sequencing and annotation.</title>
        <authorList>
            <consortium name="The Broad Institute Genomics Platform"/>
            <consortium name="The Broad Institute Genome Sequencing Center for Infectious Disease"/>
            <person name="Wu L."/>
            <person name="Ma J."/>
        </authorList>
    </citation>
    <scope>NUCLEOTIDE SEQUENCE [LARGE SCALE GENOMIC DNA]</scope>
    <source>
        <strain evidence="3">CGMCC 4.7405</strain>
    </source>
</reference>
<dbReference type="Proteomes" id="UP001595690">
    <property type="component" value="Unassembled WGS sequence"/>
</dbReference>
<evidence type="ECO:0008006" key="4">
    <source>
        <dbReference type="Google" id="ProtNLM"/>
    </source>
</evidence>
<name>A0ABV8CBH9_9PSEU</name>
<protein>
    <recommendedName>
        <fullName evidence="4">IclR-ED domain-containing protein</fullName>
    </recommendedName>
</protein>
<evidence type="ECO:0000313" key="3">
    <source>
        <dbReference type="Proteomes" id="UP001595690"/>
    </source>
</evidence>
<evidence type="ECO:0000256" key="1">
    <source>
        <dbReference type="SAM" id="Phobius"/>
    </source>
</evidence>
<keyword evidence="1" id="KW-1133">Transmembrane helix</keyword>
<comment type="caution">
    <text evidence="2">The sequence shown here is derived from an EMBL/GenBank/DDBJ whole genome shotgun (WGS) entry which is preliminary data.</text>
</comment>